<dbReference type="Gene3D" id="3.80.10.10">
    <property type="entry name" value="Ribonuclease Inhibitor"/>
    <property type="match status" value="1"/>
</dbReference>
<evidence type="ECO:0000256" key="5">
    <source>
        <dbReference type="ARBA" id="ARBA00047304"/>
    </source>
</evidence>
<keyword evidence="10" id="KW-1185">Reference proteome</keyword>
<evidence type="ECO:0000259" key="7">
    <source>
        <dbReference type="Pfam" id="PF20160"/>
    </source>
</evidence>
<dbReference type="InterPro" id="IPR002182">
    <property type="entry name" value="NB-ARC"/>
</dbReference>
<dbReference type="InterPro" id="IPR045344">
    <property type="entry name" value="C-JID"/>
</dbReference>
<proteinExistence type="predicted"/>
<evidence type="ECO:0000313" key="10">
    <source>
        <dbReference type="Proteomes" id="UP000436088"/>
    </source>
</evidence>
<dbReference type="GO" id="GO:0043531">
    <property type="term" value="F:ADP binding"/>
    <property type="evidence" value="ECO:0007669"/>
    <property type="project" value="InterPro"/>
</dbReference>
<dbReference type="Gene3D" id="1.10.8.430">
    <property type="entry name" value="Helical domain of apoptotic protease-activating factors"/>
    <property type="match status" value="1"/>
</dbReference>
<dbReference type="Pfam" id="PF00931">
    <property type="entry name" value="NB-ARC"/>
    <property type="match status" value="1"/>
</dbReference>
<evidence type="ECO:0000256" key="4">
    <source>
        <dbReference type="ARBA" id="ARBA00023027"/>
    </source>
</evidence>
<dbReference type="SUPFAM" id="SSF52540">
    <property type="entry name" value="P-loop containing nucleoside triphosphate hydrolases"/>
    <property type="match status" value="1"/>
</dbReference>
<dbReference type="Gene3D" id="3.40.50.300">
    <property type="entry name" value="P-loop containing nucleotide triphosphate hydrolases"/>
    <property type="match status" value="1"/>
</dbReference>
<dbReference type="InterPro" id="IPR042197">
    <property type="entry name" value="Apaf_helical"/>
</dbReference>
<feature type="domain" description="NB-ARC" evidence="6">
    <location>
        <begin position="23"/>
        <end position="116"/>
    </location>
</feature>
<dbReference type="GO" id="GO:0061809">
    <property type="term" value="F:NAD+ nucleosidase activity, cyclic ADP-ribose generating"/>
    <property type="evidence" value="ECO:0007669"/>
    <property type="project" value="UniProtKB-EC"/>
</dbReference>
<gene>
    <name evidence="9" type="ORF">F3Y22_tig00002655pilonHSYRG00036</name>
</gene>
<reference evidence="9" key="1">
    <citation type="submission" date="2019-09" db="EMBL/GenBank/DDBJ databases">
        <title>Draft genome information of white flower Hibiscus syriacus.</title>
        <authorList>
            <person name="Kim Y.-M."/>
        </authorList>
    </citation>
    <scope>NUCLEOTIDE SEQUENCE [LARGE SCALE GENOMIC DNA]</scope>
    <source>
        <strain evidence="9">YM2019G1</strain>
    </source>
</reference>
<feature type="domain" description="C-JID" evidence="7">
    <location>
        <begin position="578"/>
        <end position="608"/>
    </location>
</feature>
<dbReference type="AlphaFoldDB" id="A0A6A3CWT1"/>
<sequence length="643" mass="72695">MIGIQSRLEELYCRIEVGDEDDDHVRIIGICVMGGLGKTTLARLVYTKISSHFEGKIFLADVREVAEKHGLVCLQKQLLSQIFPEEIFNYFNVHVGNDIIILMLSRKMVLIVIDNADKHTTLAMFDRKACLVWPMKLNAMEAFRLFSLKAFRNDTPAKDFVELSKRVVEYANGLLLALEVLGSFLFGRSNASQWRSAIERDLKESNKEIIDRLQISFDGLAESEKNIILDIACFFKGDDKVMVTKILNGCGFFLDIGIDVLIKILMITIDEHNKLSMHDLLQEMGRKIVRQESSDESGKRSRLWEGEDAYDVLTKNTACIGTYFKMSILQLVNFSLLIMDYYFDYQATEAVQGVVIDYTGVINAPNLNFRGFKYLSNELRLLGWHRYPFKSFPPSFQPENLVAVLLPYSRIEKLWKPNSPLHKLKLVNLRGSENLMKMPNFSMAPNLETLVLEDGTAIKELPSSLGNLKSLEFLTLDDCSLSTLKGLNLSDCNLYDGDIPDDICSMRLKSLPDLPAGRKLFISACASLEVDATSSSVNEFICAFNCFKLADYNNAVEMLKRRLKVSANGRTQPFDMMIPGSEIPQWFSHHSWSQTIKIPLPLNILNDSRFLSAVFSSPTSKPNLGVQCTFPIDLLSMVEIAPD</sequence>
<dbReference type="SUPFAM" id="SSF52058">
    <property type="entry name" value="L domain-like"/>
    <property type="match status" value="1"/>
</dbReference>
<evidence type="ECO:0000256" key="1">
    <source>
        <dbReference type="ARBA" id="ARBA00011982"/>
    </source>
</evidence>
<dbReference type="Pfam" id="PF20160">
    <property type="entry name" value="C-JID"/>
    <property type="match status" value="1"/>
</dbReference>
<dbReference type="EC" id="3.2.2.6" evidence="1"/>
<dbReference type="EMBL" id="VEPZ02000187">
    <property type="protein sequence ID" value="KAE8731758.1"/>
    <property type="molecule type" value="Genomic_DNA"/>
</dbReference>
<dbReference type="PANTHER" id="PTHR11017">
    <property type="entry name" value="LEUCINE-RICH REPEAT-CONTAINING PROTEIN"/>
    <property type="match status" value="1"/>
</dbReference>
<dbReference type="InterPro" id="IPR044974">
    <property type="entry name" value="Disease_R_plants"/>
</dbReference>
<feature type="domain" description="Disease resistance protein Roq1-like winged-helix" evidence="8">
    <location>
        <begin position="222"/>
        <end position="293"/>
    </location>
</feature>
<dbReference type="PANTHER" id="PTHR11017:SF559">
    <property type="entry name" value="DISEASE RESISTANCE PROTEIN CHL1"/>
    <property type="match status" value="1"/>
</dbReference>
<keyword evidence="3" id="KW-0677">Repeat</keyword>
<dbReference type="GO" id="GO:0006952">
    <property type="term" value="P:defense response"/>
    <property type="evidence" value="ECO:0007669"/>
    <property type="project" value="InterPro"/>
</dbReference>
<dbReference type="Proteomes" id="UP000436088">
    <property type="component" value="Unassembled WGS sequence"/>
</dbReference>
<dbReference type="Pfam" id="PF23282">
    <property type="entry name" value="WHD_ROQ1"/>
    <property type="match status" value="1"/>
</dbReference>
<evidence type="ECO:0000259" key="8">
    <source>
        <dbReference type="Pfam" id="PF23282"/>
    </source>
</evidence>
<evidence type="ECO:0000313" key="9">
    <source>
        <dbReference type="EMBL" id="KAE8731758.1"/>
    </source>
</evidence>
<comment type="catalytic activity">
    <reaction evidence="5">
        <text>NAD(+) + H2O = ADP-D-ribose + nicotinamide + H(+)</text>
        <dbReference type="Rhea" id="RHEA:16301"/>
        <dbReference type="ChEBI" id="CHEBI:15377"/>
        <dbReference type="ChEBI" id="CHEBI:15378"/>
        <dbReference type="ChEBI" id="CHEBI:17154"/>
        <dbReference type="ChEBI" id="CHEBI:57540"/>
        <dbReference type="ChEBI" id="CHEBI:57967"/>
        <dbReference type="EC" id="3.2.2.6"/>
    </reaction>
    <physiologicalReaction direction="left-to-right" evidence="5">
        <dbReference type="Rhea" id="RHEA:16302"/>
    </physiologicalReaction>
</comment>
<evidence type="ECO:0000256" key="3">
    <source>
        <dbReference type="ARBA" id="ARBA00022737"/>
    </source>
</evidence>
<keyword evidence="2" id="KW-0433">Leucine-rich repeat</keyword>
<dbReference type="PRINTS" id="PR00364">
    <property type="entry name" value="DISEASERSIST"/>
</dbReference>
<dbReference type="InterPro" id="IPR058192">
    <property type="entry name" value="WHD_ROQ1-like"/>
</dbReference>
<organism evidence="9 10">
    <name type="scientific">Hibiscus syriacus</name>
    <name type="common">Rose of Sharon</name>
    <dbReference type="NCBI Taxonomy" id="106335"/>
    <lineage>
        <taxon>Eukaryota</taxon>
        <taxon>Viridiplantae</taxon>
        <taxon>Streptophyta</taxon>
        <taxon>Embryophyta</taxon>
        <taxon>Tracheophyta</taxon>
        <taxon>Spermatophyta</taxon>
        <taxon>Magnoliopsida</taxon>
        <taxon>eudicotyledons</taxon>
        <taxon>Gunneridae</taxon>
        <taxon>Pentapetalae</taxon>
        <taxon>rosids</taxon>
        <taxon>malvids</taxon>
        <taxon>Malvales</taxon>
        <taxon>Malvaceae</taxon>
        <taxon>Malvoideae</taxon>
        <taxon>Hibiscus</taxon>
    </lineage>
</organism>
<accession>A0A6A3CWT1</accession>
<comment type="caution">
    <text evidence="9">The sequence shown here is derived from an EMBL/GenBank/DDBJ whole genome shotgun (WGS) entry which is preliminary data.</text>
</comment>
<dbReference type="InterPro" id="IPR027417">
    <property type="entry name" value="P-loop_NTPase"/>
</dbReference>
<evidence type="ECO:0000259" key="6">
    <source>
        <dbReference type="Pfam" id="PF00931"/>
    </source>
</evidence>
<dbReference type="InterPro" id="IPR032675">
    <property type="entry name" value="LRR_dom_sf"/>
</dbReference>
<keyword evidence="4" id="KW-0520">NAD</keyword>
<evidence type="ECO:0000256" key="2">
    <source>
        <dbReference type="ARBA" id="ARBA00022614"/>
    </source>
</evidence>
<protein>
    <recommendedName>
        <fullName evidence="1">ADP-ribosyl cyclase/cyclic ADP-ribose hydrolase</fullName>
        <ecNumber evidence="1">3.2.2.6</ecNumber>
    </recommendedName>
</protein>
<name>A0A6A3CWT1_HIBSY</name>